<feature type="compositionally biased region" description="Basic residues" evidence="1">
    <location>
        <begin position="200"/>
        <end position="210"/>
    </location>
</feature>
<dbReference type="Pfam" id="PF18962">
    <property type="entry name" value="Por_Secre_tail"/>
    <property type="match status" value="1"/>
</dbReference>
<feature type="region of interest" description="Disordered" evidence="1">
    <location>
        <begin position="113"/>
        <end position="138"/>
    </location>
</feature>
<organism evidence="3 4">
    <name type="scientific">Hymenobacter wooponensis</name>
    <dbReference type="NCBI Taxonomy" id="1525360"/>
    <lineage>
        <taxon>Bacteria</taxon>
        <taxon>Pseudomonadati</taxon>
        <taxon>Bacteroidota</taxon>
        <taxon>Cytophagia</taxon>
        <taxon>Cytophagales</taxon>
        <taxon>Hymenobacteraceae</taxon>
        <taxon>Hymenobacter</taxon>
    </lineage>
</organism>
<evidence type="ECO:0000259" key="2">
    <source>
        <dbReference type="Pfam" id="PF18962"/>
    </source>
</evidence>
<accession>A0A4Z0MSI3</accession>
<dbReference type="Proteomes" id="UP000298284">
    <property type="component" value="Unassembled WGS sequence"/>
</dbReference>
<dbReference type="AlphaFoldDB" id="A0A4Z0MSI3"/>
<dbReference type="NCBIfam" id="TIGR04183">
    <property type="entry name" value="Por_Secre_tail"/>
    <property type="match status" value="1"/>
</dbReference>
<proteinExistence type="predicted"/>
<evidence type="ECO:0000313" key="3">
    <source>
        <dbReference type="EMBL" id="TGD82773.1"/>
    </source>
</evidence>
<evidence type="ECO:0000256" key="1">
    <source>
        <dbReference type="SAM" id="MobiDB-lite"/>
    </source>
</evidence>
<feature type="domain" description="Secretion system C-terminal sorting" evidence="2">
    <location>
        <begin position="243"/>
        <end position="320"/>
    </location>
</feature>
<sequence length="322" mass="35960">MGPLNSAGPQASMKQNQLAELHSPTSFPMQVTSFKTLGLLLVALLTSLSTWAQPAQNTQGQARPNRRVVVAYVQQNVLPVVRQQRQKLEPQLSTSDKAQLAIYRTQLQELRQRGKALRQSFRPAGAPQGTRPELTDTQKQQLQQLRNDQKALLQEVGKLAQKYEGDIAKLAQEVQPQREKWTADLKNLIAQNTTPEQQERRKHVGGKMRHNNPTAQYFRPAMFLLMKTNTPAATEARGAGSTVYPNPVTPTSQLEYEVKKAGPVTVDLLDSMGNMVRTVAQEAHKEKGTYTLPVNLSDLTNGTYYFKITTKGAAETKRFVKE</sequence>
<reference evidence="3 4" key="1">
    <citation type="submission" date="2019-04" db="EMBL/GenBank/DDBJ databases">
        <authorList>
            <person name="Feng G."/>
            <person name="Zhang J."/>
            <person name="Zhu H."/>
        </authorList>
    </citation>
    <scope>NUCLEOTIDE SEQUENCE [LARGE SCALE GENOMIC DNA]</scope>
    <source>
        <strain evidence="3 4">JCM 19491</strain>
    </source>
</reference>
<dbReference type="InterPro" id="IPR026444">
    <property type="entry name" value="Secre_tail"/>
</dbReference>
<evidence type="ECO:0000313" key="4">
    <source>
        <dbReference type="Proteomes" id="UP000298284"/>
    </source>
</evidence>
<name>A0A4Z0MSI3_9BACT</name>
<protein>
    <submittedName>
        <fullName evidence="3">T9SS type A sorting domain-containing protein</fullName>
    </submittedName>
</protein>
<gene>
    <name evidence="3" type="ORF">EU557_03035</name>
</gene>
<comment type="caution">
    <text evidence="3">The sequence shown here is derived from an EMBL/GenBank/DDBJ whole genome shotgun (WGS) entry which is preliminary data.</text>
</comment>
<keyword evidence="4" id="KW-1185">Reference proteome</keyword>
<dbReference type="OrthoDB" id="881643at2"/>
<feature type="region of interest" description="Disordered" evidence="1">
    <location>
        <begin position="194"/>
        <end position="213"/>
    </location>
</feature>
<dbReference type="EMBL" id="SRKZ01000001">
    <property type="protein sequence ID" value="TGD82773.1"/>
    <property type="molecule type" value="Genomic_DNA"/>
</dbReference>